<evidence type="ECO:0000313" key="2">
    <source>
        <dbReference type="EMBL" id="EFP76969.2"/>
    </source>
</evidence>
<organism evidence="2 3">
    <name type="scientific">Puccinia graminis f. sp. tritici (strain CRL 75-36-700-3 / race SCCL)</name>
    <name type="common">Black stem rust fungus</name>
    <dbReference type="NCBI Taxonomy" id="418459"/>
    <lineage>
        <taxon>Eukaryota</taxon>
        <taxon>Fungi</taxon>
        <taxon>Dikarya</taxon>
        <taxon>Basidiomycota</taxon>
        <taxon>Pucciniomycotina</taxon>
        <taxon>Pucciniomycetes</taxon>
        <taxon>Pucciniales</taxon>
        <taxon>Pucciniaceae</taxon>
        <taxon>Puccinia</taxon>
    </lineage>
</organism>
<proteinExistence type="predicted"/>
<reference evidence="3" key="2">
    <citation type="journal article" date="2011" name="Proc. Natl. Acad. Sci. U.S.A.">
        <title>Obligate biotrophy features unraveled by the genomic analysis of rust fungi.</title>
        <authorList>
            <person name="Duplessis S."/>
            <person name="Cuomo C.A."/>
            <person name="Lin Y.-C."/>
            <person name="Aerts A."/>
            <person name="Tisserant E."/>
            <person name="Veneault-Fourrey C."/>
            <person name="Joly D.L."/>
            <person name="Hacquard S."/>
            <person name="Amselem J."/>
            <person name="Cantarel B.L."/>
            <person name="Chiu R."/>
            <person name="Coutinho P.M."/>
            <person name="Feau N."/>
            <person name="Field M."/>
            <person name="Frey P."/>
            <person name="Gelhaye E."/>
            <person name="Goldberg J."/>
            <person name="Grabherr M.G."/>
            <person name="Kodira C.D."/>
            <person name="Kohler A."/>
            <person name="Kuees U."/>
            <person name="Lindquist E.A."/>
            <person name="Lucas S.M."/>
            <person name="Mago R."/>
            <person name="Mauceli E."/>
            <person name="Morin E."/>
            <person name="Murat C."/>
            <person name="Pangilinan J.L."/>
            <person name="Park R."/>
            <person name="Pearson M."/>
            <person name="Quesneville H."/>
            <person name="Rouhier N."/>
            <person name="Sakthikumar S."/>
            <person name="Salamov A.A."/>
            <person name="Schmutz J."/>
            <person name="Selles B."/>
            <person name="Shapiro H."/>
            <person name="Tanguay P."/>
            <person name="Tuskan G.A."/>
            <person name="Henrissat B."/>
            <person name="Van de Peer Y."/>
            <person name="Rouze P."/>
            <person name="Ellis J.G."/>
            <person name="Dodds P.N."/>
            <person name="Schein J.E."/>
            <person name="Zhong S."/>
            <person name="Hamelin R.C."/>
            <person name="Grigoriev I.V."/>
            <person name="Szabo L.J."/>
            <person name="Martin F."/>
        </authorList>
    </citation>
    <scope>NUCLEOTIDE SEQUENCE [LARGE SCALE GENOMIC DNA]</scope>
    <source>
        <strain evidence="3">CRL 75-36-700-3 / race SCCL</strain>
    </source>
</reference>
<dbReference type="HOGENOM" id="CLU_413392_0_0_1"/>
<dbReference type="InParanoid" id="E3JY44"/>
<dbReference type="KEGG" id="pgr:PGTG_02430"/>
<dbReference type="VEuPathDB" id="FungiDB:PGTG_02430"/>
<feature type="region of interest" description="Disordered" evidence="1">
    <location>
        <begin position="181"/>
        <end position="267"/>
    </location>
</feature>
<dbReference type="GeneID" id="10529236"/>
<feature type="region of interest" description="Disordered" evidence="1">
    <location>
        <begin position="669"/>
        <end position="692"/>
    </location>
</feature>
<dbReference type="OrthoDB" id="2498820at2759"/>
<evidence type="ECO:0000313" key="3">
    <source>
        <dbReference type="Proteomes" id="UP000008783"/>
    </source>
</evidence>
<gene>
    <name evidence="2" type="ORF">PGTG_02430</name>
</gene>
<feature type="compositionally biased region" description="Polar residues" evidence="1">
    <location>
        <begin position="255"/>
        <end position="267"/>
    </location>
</feature>
<feature type="region of interest" description="Disordered" evidence="1">
    <location>
        <begin position="548"/>
        <end position="645"/>
    </location>
</feature>
<dbReference type="Proteomes" id="UP000008783">
    <property type="component" value="Unassembled WGS sequence"/>
</dbReference>
<accession>E3JY44</accession>
<dbReference type="EMBL" id="DS178266">
    <property type="protein sequence ID" value="EFP76969.2"/>
    <property type="molecule type" value="Genomic_DNA"/>
</dbReference>
<feature type="compositionally biased region" description="Low complexity" evidence="1">
    <location>
        <begin position="237"/>
        <end position="249"/>
    </location>
</feature>
<protein>
    <submittedName>
        <fullName evidence="2">Uncharacterized protein</fullName>
    </submittedName>
</protein>
<keyword evidence="3" id="KW-1185">Reference proteome</keyword>
<feature type="compositionally biased region" description="Polar residues" evidence="1">
    <location>
        <begin position="129"/>
        <end position="139"/>
    </location>
</feature>
<feature type="compositionally biased region" description="Polar residues" evidence="1">
    <location>
        <begin position="589"/>
        <end position="608"/>
    </location>
</feature>
<feature type="compositionally biased region" description="Polar residues" evidence="1">
    <location>
        <begin position="148"/>
        <end position="166"/>
    </location>
</feature>
<feature type="compositionally biased region" description="Polar residues" evidence="1">
    <location>
        <begin position="214"/>
        <end position="236"/>
    </location>
</feature>
<dbReference type="AlphaFoldDB" id="E3JY44"/>
<sequence>MPATRSHCQNPISSANLEPNQVDCQSSMELMLPSDEDCIPASVPSNNSVPTARNRKIPNHLVLSPPSTFLDSQLKIQLTQPNEPDVPGDMMIPNQPTLQQGQEAPQTKSAYHVKMGNRYSCPRTPLRSAGSSSGLTPTINRWRHSGTESESSNRSPSIPDFTQNDFGHSVDGFNSLLSLSFSGSPNSDQNGKSGSFSTPTTLSPESCPSEAGSMYSNDSYQGQRSQDQETSQQFTHAPSPIIASPSCAPTRDPSNKSTRASPLIRNNRSRTASIAVTPSLVTEPTKTIQARRSIGQMLLFRRPSQLRGDDCIDGQNCDLQPQEEEKEELQTCVGSDTSVTSTNYFGDLGRASHSLNRGFNSMDDIHARHQFVKDGSQPSNEESNTPGKFSHSPTPHLSHEDYSTQQTNNSAGASTSAHRPKGLLKLVKSQSSLREAFFGAKRSQRSQSVQLDRIATNGLPNFTQVPHSSHKVASTPGDQPTVNAPRSSSESWQGSFSTYQMGKSVNPDPKIEVPLERKDDNAEHHPKRGSIHQSAALNIFKFWKKKSKNDEPVKPISNKTEPLEKINKKRDMKKSGTMKGGRPSVRIEQISSPILSQSVGSRNNSINTRPLLLSPKFKDSDPKSYNHKPSGDKEDTLMHNSPLSPSSFADKDLTVVSLMESAQIQNFTQASNLHLPKPPRPPRRRPVMMATL</sequence>
<evidence type="ECO:0000256" key="1">
    <source>
        <dbReference type="SAM" id="MobiDB-lite"/>
    </source>
</evidence>
<feature type="region of interest" description="Disordered" evidence="1">
    <location>
        <begin position="372"/>
        <end position="421"/>
    </location>
</feature>
<name>E3JY44_PUCGT</name>
<dbReference type="RefSeq" id="XP_003321388.2">
    <property type="nucleotide sequence ID" value="XM_003321340.2"/>
</dbReference>
<feature type="compositionally biased region" description="Polar residues" evidence="1">
    <location>
        <begin position="403"/>
        <end position="417"/>
    </location>
</feature>
<feature type="compositionally biased region" description="Polar residues" evidence="1">
    <location>
        <begin position="188"/>
        <end position="206"/>
    </location>
</feature>
<feature type="compositionally biased region" description="Polar residues" evidence="1">
    <location>
        <begin position="376"/>
        <end position="395"/>
    </location>
</feature>
<feature type="compositionally biased region" description="Basic and acidic residues" evidence="1">
    <location>
        <begin position="616"/>
        <end position="637"/>
    </location>
</feature>
<feature type="compositionally biased region" description="Polar residues" evidence="1">
    <location>
        <begin position="476"/>
        <end position="503"/>
    </location>
</feature>
<feature type="region of interest" description="Disordered" evidence="1">
    <location>
        <begin position="117"/>
        <end position="166"/>
    </location>
</feature>
<reference key="1">
    <citation type="submission" date="2007-01" db="EMBL/GenBank/DDBJ databases">
        <title>The Genome Sequence of Puccinia graminis f. sp. tritici Strain CRL 75-36-700-3.</title>
        <authorList>
            <consortium name="The Broad Institute Genome Sequencing Platform"/>
            <person name="Birren B."/>
            <person name="Lander E."/>
            <person name="Galagan J."/>
            <person name="Nusbaum C."/>
            <person name="Devon K."/>
            <person name="Cuomo C."/>
            <person name="Jaffe D."/>
            <person name="Butler J."/>
            <person name="Alvarez P."/>
            <person name="Gnerre S."/>
            <person name="Grabherr M."/>
            <person name="Mauceli E."/>
            <person name="Brockman W."/>
            <person name="Young S."/>
            <person name="LaButti K."/>
            <person name="Sykes S."/>
            <person name="DeCaprio D."/>
            <person name="Crawford M."/>
            <person name="Koehrsen M."/>
            <person name="Engels R."/>
            <person name="Montgomery P."/>
            <person name="Pearson M."/>
            <person name="Howarth C."/>
            <person name="Larson L."/>
            <person name="White J."/>
            <person name="Zeng Q."/>
            <person name="Kodira C."/>
            <person name="Yandava C."/>
            <person name="Alvarado L."/>
            <person name="O'Leary S."/>
            <person name="Szabo L."/>
            <person name="Dean R."/>
            <person name="Schein J."/>
        </authorList>
    </citation>
    <scope>NUCLEOTIDE SEQUENCE</scope>
    <source>
        <strain>CRL 75-36-700-3</strain>
    </source>
</reference>
<feature type="region of interest" description="Disordered" evidence="1">
    <location>
        <begin position="459"/>
        <end position="512"/>
    </location>
</feature>